<proteinExistence type="inferred from homology"/>
<dbReference type="InterPro" id="IPR051946">
    <property type="entry name" value="Intracell_Traff-Reg"/>
</dbReference>
<evidence type="ECO:0000256" key="4">
    <source>
        <dbReference type="ARBA" id="ARBA00023128"/>
    </source>
</evidence>
<reference evidence="9 10" key="1">
    <citation type="submission" date="2019-07" db="EMBL/GenBank/DDBJ databases">
        <title>Draft genome assembly of a fouling barnacle, Amphibalanus amphitrite (Darwin, 1854): The first reference genome for Thecostraca.</title>
        <authorList>
            <person name="Kim W."/>
        </authorList>
    </citation>
    <scope>NUCLEOTIDE SEQUENCE [LARGE SCALE GENOMIC DNA]</scope>
    <source>
        <strain evidence="9">SNU_AA5</strain>
        <tissue evidence="9">Soma without cirri and trophi</tissue>
    </source>
</reference>
<dbReference type="GO" id="GO:0047496">
    <property type="term" value="P:vesicle transport along microtubule"/>
    <property type="evidence" value="ECO:0007669"/>
    <property type="project" value="TreeGrafter"/>
</dbReference>
<feature type="coiled-coil region" evidence="5">
    <location>
        <begin position="286"/>
        <end position="320"/>
    </location>
</feature>
<evidence type="ECO:0000313" key="9">
    <source>
        <dbReference type="EMBL" id="KAF0311874.1"/>
    </source>
</evidence>
<dbReference type="GO" id="GO:0006605">
    <property type="term" value="P:protein targeting"/>
    <property type="evidence" value="ECO:0007669"/>
    <property type="project" value="TreeGrafter"/>
</dbReference>
<protein>
    <submittedName>
        <fullName evidence="9">Trafficking kinesin-binding protein milt</fullName>
    </submittedName>
</protein>
<dbReference type="GO" id="GO:0005739">
    <property type="term" value="C:mitochondrion"/>
    <property type="evidence" value="ECO:0007669"/>
    <property type="project" value="UniProtKB-SubCell"/>
</dbReference>
<organism evidence="9 10">
    <name type="scientific">Amphibalanus amphitrite</name>
    <name type="common">Striped barnacle</name>
    <name type="synonym">Balanus amphitrite</name>
    <dbReference type="NCBI Taxonomy" id="1232801"/>
    <lineage>
        <taxon>Eukaryota</taxon>
        <taxon>Metazoa</taxon>
        <taxon>Ecdysozoa</taxon>
        <taxon>Arthropoda</taxon>
        <taxon>Crustacea</taxon>
        <taxon>Multicrustacea</taxon>
        <taxon>Cirripedia</taxon>
        <taxon>Thoracica</taxon>
        <taxon>Thoracicalcarea</taxon>
        <taxon>Balanomorpha</taxon>
        <taxon>Balanoidea</taxon>
        <taxon>Balanidae</taxon>
        <taxon>Amphibalaninae</taxon>
        <taxon>Amphibalanus</taxon>
    </lineage>
</organism>
<feature type="compositionally biased region" description="Low complexity" evidence="6">
    <location>
        <begin position="664"/>
        <end position="682"/>
    </location>
</feature>
<evidence type="ECO:0000256" key="2">
    <source>
        <dbReference type="ARBA" id="ARBA00007007"/>
    </source>
</evidence>
<dbReference type="Pfam" id="PF12448">
    <property type="entry name" value="Milton"/>
    <property type="match status" value="1"/>
</dbReference>
<evidence type="ECO:0000259" key="8">
    <source>
        <dbReference type="SMART" id="SM01424"/>
    </source>
</evidence>
<dbReference type="EMBL" id="VIIS01000209">
    <property type="protein sequence ID" value="KAF0311874.1"/>
    <property type="molecule type" value="Genomic_DNA"/>
</dbReference>
<feature type="compositionally biased region" description="Acidic residues" evidence="6">
    <location>
        <begin position="609"/>
        <end position="623"/>
    </location>
</feature>
<dbReference type="InterPro" id="IPR022154">
    <property type="entry name" value="TRAK1/2_C"/>
</dbReference>
<keyword evidence="10" id="KW-1185">Reference proteome</keyword>
<evidence type="ECO:0000256" key="1">
    <source>
        <dbReference type="ARBA" id="ARBA00004173"/>
    </source>
</evidence>
<feature type="compositionally biased region" description="Pro residues" evidence="6">
    <location>
        <begin position="737"/>
        <end position="750"/>
    </location>
</feature>
<name>A0A6A4X781_AMPAM</name>
<feature type="compositionally biased region" description="Polar residues" evidence="6">
    <location>
        <begin position="653"/>
        <end position="663"/>
    </location>
</feature>
<dbReference type="GO" id="GO:0048311">
    <property type="term" value="P:mitochondrion distribution"/>
    <property type="evidence" value="ECO:0007669"/>
    <property type="project" value="TreeGrafter"/>
</dbReference>
<sequence>MDIPSGRGRRPRSQPSRKEVIQRALRNLEVSELRDDVPDGRPSLPAELSASGEEMWRALLRRPTSLLDLSWNVLCGSRVSQMTKAYNDIDAVTRLLEEKEKDLELAAKIGQQLLERNKQVEERLTVLEGELQTANDTITQLKHDLQLKTELLHIYNNDFDESGSEAGTPSGMRHAGLEMLQARTSQLEKENSELRTELQQLSDSTETAEGREKALVDDVVFELTDANQTIRSLSDELASRVDEHMRNQEEVTCLLAQLVDSQSRAKRLSQENDELQSFVSASKEAQSELALELADLKDKYAELQAMYHDAQQLIRRREKKSASQRSSYLGGVGGQPDSLASELEFSLSSLGSNDSGVSPALGISPFGAPPSRSTHSTATVVSAAPYRSAFDTVRCARAVAPTPAAGDGSAAGGGVASLTQSTGLVSASAPASVRVSSRVWGAGAGAGPAPGAPGTGAAAGGGDSGAWMQDGASVTSDSECSIEMDDCSELEYPGISRGIPGVPGSPDLRAALHRLGPGSKLGSDGMRTPESIMSLGSSRGSLGGSLGSMGSSSGSGWKLPEKLQIVKPMEGSLTLHHWSRLATPHLGGLLDARPGVSSRGERSLAELSSGDEGDGTSSDEEDPAVSYKAPTLTGGLTFTLTNCTVLHPDDTTQLTSSLQGGQMSTLPVSLSSSASAPPCSSTLSRRASAASTYTFSTHLGLARALHERGLTPSVAGSPPPSGLSTPANSPETSRPGSPAPGAPAGSPPQPALFKGQQRGLMDVGKTLSLGAELIRRTFSPGDTPRAPSYSRNQEPQREEAPADGSPAARSPLNRRVRHQMSLMERLQRIGLQGILGADGQPVSAARSRAGVGVGVGIGAAGGAITRGQLGAPGRPGSGALKGRLALLGTVQQSGRGRAGRAAAAGRGRARHLEDCVGTVGVLAAGRKGGFL</sequence>
<keyword evidence="3 5" id="KW-0175">Coiled coil</keyword>
<dbReference type="GO" id="GO:0031410">
    <property type="term" value="C:cytoplasmic vesicle"/>
    <property type="evidence" value="ECO:0007669"/>
    <property type="project" value="TreeGrafter"/>
</dbReference>
<gene>
    <name evidence="9" type="primary">milt_3</name>
    <name evidence="9" type="ORF">FJT64_017348</name>
</gene>
<dbReference type="SMART" id="SM01424">
    <property type="entry name" value="HAP1_N"/>
    <property type="match status" value="1"/>
</dbReference>
<evidence type="ECO:0000256" key="6">
    <source>
        <dbReference type="SAM" id="MobiDB-lite"/>
    </source>
</evidence>
<comment type="similarity">
    <text evidence="2">Belongs to the milton family.</text>
</comment>
<feature type="compositionally biased region" description="Polar residues" evidence="6">
    <location>
        <begin position="722"/>
        <end position="734"/>
    </location>
</feature>
<comment type="subcellular location">
    <subcellularLocation>
        <location evidence="1">Mitochondrion</location>
    </subcellularLocation>
</comment>
<evidence type="ECO:0000256" key="3">
    <source>
        <dbReference type="ARBA" id="ARBA00023054"/>
    </source>
</evidence>
<dbReference type="AlphaFoldDB" id="A0A6A4X781"/>
<evidence type="ECO:0000313" key="10">
    <source>
        <dbReference type="Proteomes" id="UP000440578"/>
    </source>
</evidence>
<feature type="coiled-coil region" evidence="5">
    <location>
        <begin position="177"/>
        <end position="211"/>
    </location>
</feature>
<accession>A0A6A4X781</accession>
<dbReference type="Proteomes" id="UP000440578">
    <property type="component" value="Unassembled WGS sequence"/>
</dbReference>
<dbReference type="SMART" id="SM01423">
    <property type="entry name" value="Milton"/>
    <property type="match status" value="1"/>
</dbReference>
<feature type="region of interest" description="Disordered" evidence="6">
    <location>
        <begin position="445"/>
        <end position="464"/>
    </location>
</feature>
<comment type="caution">
    <text evidence="9">The sequence shown here is derived from an EMBL/GenBank/DDBJ whole genome shotgun (WGS) entry which is preliminary data.</text>
</comment>
<feature type="region of interest" description="Disordered" evidence="6">
    <location>
        <begin position="710"/>
        <end position="754"/>
    </location>
</feature>
<dbReference type="PANTHER" id="PTHR15751:SF12">
    <property type="entry name" value="TRAFFICKING KINESIN-BINDING PROTEIN MILT"/>
    <property type="match status" value="1"/>
</dbReference>
<feature type="region of interest" description="Disordered" evidence="6">
    <location>
        <begin position="653"/>
        <end position="682"/>
    </location>
</feature>
<feature type="domain" description="Trafficking kinesin-binding protein C-terminal" evidence="7">
    <location>
        <begin position="421"/>
        <end position="572"/>
    </location>
</feature>
<evidence type="ECO:0000256" key="5">
    <source>
        <dbReference type="SAM" id="Coils"/>
    </source>
</evidence>
<feature type="region of interest" description="Disordered" evidence="6">
    <location>
        <begin position="592"/>
        <end position="630"/>
    </location>
</feature>
<feature type="domain" description="HAP1 N-terminal" evidence="8">
    <location>
        <begin position="41"/>
        <end position="320"/>
    </location>
</feature>
<keyword evidence="4" id="KW-0496">Mitochondrion</keyword>
<feature type="region of interest" description="Disordered" evidence="6">
    <location>
        <begin position="1"/>
        <end position="20"/>
    </location>
</feature>
<evidence type="ECO:0000259" key="7">
    <source>
        <dbReference type="SMART" id="SM01423"/>
    </source>
</evidence>
<dbReference type="Pfam" id="PF04849">
    <property type="entry name" value="HAP1_N"/>
    <property type="match status" value="1"/>
</dbReference>
<dbReference type="InterPro" id="IPR006933">
    <property type="entry name" value="HAP1_N"/>
</dbReference>
<feature type="region of interest" description="Disordered" evidence="6">
    <location>
        <begin position="776"/>
        <end position="813"/>
    </location>
</feature>
<dbReference type="PANTHER" id="PTHR15751">
    <property type="entry name" value="TRAFFICKING KINESIN-BINDING PROTEIN"/>
    <property type="match status" value="1"/>
</dbReference>
<dbReference type="OrthoDB" id="10067624at2759"/>
<dbReference type="GO" id="GO:0017022">
    <property type="term" value="F:myosin binding"/>
    <property type="evidence" value="ECO:0007669"/>
    <property type="project" value="TreeGrafter"/>
</dbReference>
<feature type="coiled-coil region" evidence="5">
    <location>
        <begin position="82"/>
        <end position="144"/>
    </location>
</feature>